<dbReference type="Proteomes" id="UP000028525">
    <property type="component" value="Unassembled WGS sequence"/>
</dbReference>
<organism evidence="2 3">
    <name type="scientific">Lacrimispora celerecrescens</name>
    <dbReference type="NCBI Taxonomy" id="29354"/>
    <lineage>
        <taxon>Bacteria</taxon>
        <taxon>Bacillati</taxon>
        <taxon>Bacillota</taxon>
        <taxon>Clostridia</taxon>
        <taxon>Lachnospirales</taxon>
        <taxon>Lachnospiraceae</taxon>
        <taxon>Lacrimispora</taxon>
    </lineage>
</organism>
<dbReference type="RefSeq" id="WP_038284079.1">
    <property type="nucleotide sequence ID" value="NZ_JPME01000029.1"/>
</dbReference>
<dbReference type="Pfam" id="PF13472">
    <property type="entry name" value="Lipase_GDSL_2"/>
    <property type="match status" value="1"/>
</dbReference>
<sequence>MKEYFKHGTKVLFYGDSITDASRDRENPLHMGYGYANKIADIYTALYPNSGVQFYNRGIGGNRLSDLLDRYHEDVCPVKPDFVSVLVGINDTWRRYDRGLIVTEADFEKQYRDLLGRIRLDFLQSPIMVIEPFLLPTDPEKTVYWEDLTPKIEIVKSLAKEMADFYLPSGQLFDEAMKDGYSPFQLSEDGVHPTNTGHAYLAVKWLQMVGVL</sequence>
<dbReference type="PANTHER" id="PTHR30383:SF5">
    <property type="entry name" value="SGNH HYDROLASE-TYPE ESTERASE DOMAIN-CONTAINING PROTEIN"/>
    <property type="match status" value="1"/>
</dbReference>
<keyword evidence="3" id="KW-1185">Reference proteome</keyword>
<accession>A0A084JFU9</accession>
<proteinExistence type="predicted"/>
<dbReference type="AlphaFoldDB" id="A0A084JFU9"/>
<evidence type="ECO:0000313" key="2">
    <source>
        <dbReference type="EMBL" id="KEZ87833.1"/>
    </source>
</evidence>
<reference evidence="2 3" key="1">
    <citation type="submission" date="2014-07" db="EMBL/GenBank/DDBJ databases">
        <title>Draft genome of Clostridium celerecrescens 152B isolated from sediments associated with methane hydrate from Krishna Godavari basin.</title>
        <authorList>
            <person name="Honkalas V.S."/>
            <person name="Dabir A.P."/>
            <person name="Arora P."/>
            <person name="Dhakephalkar P.K."/>
        </authorList>
    </citation>
    <scope>NUCLEOTIDE SEQUENCE [LARGE SCALE GENOMIC DNA]</scope>
    <source>
        <strain evidence="2 3">152B</strain>
    </source>
</reference>
<evidence type="ECO:0000259" key="1">
    <source>
        <dbReference type="Pfam" id="PF13472"/>
    </source>
</evidence>
<feature type="domain" description="SGNH hydrolase-type esterase" evidence="1">
    <location>
        <begin position="13"/>
        <end position="199"/>
    </location>
</feature>
<dbReference type="OrthoDB" id="9794725at2"/>
<protein>
    <recommendedName>
        <fullName evidence="1">SGNH hydrolase-type esterase domain-containing protein</fullName>
    </recommendedName>
</protein>
<dbReference type="STRING" id="29354.IO98_20375"/>
<dbReference type="EMBL" id="JPME01000029">
    <property type="protein sequence ID" value="KEZ87833.1"/>
    <property type="molecule type" value="Genomic_DNA"/>
</dbReference>
<evidence type="ECO:0000313" key="3">
    <source>
        <dbReference type="Proteomes" id="UP000028525"/>
    </source>
</evidence>
<name>A0A084JFU9_9FIRM</name>
<gene>
    <name evidence="2" type="ORF">IO98_20375</name>
</gene>
<comment type="caution">
    <text evidence="2">The sequence shown here is derived from an EMBL/GenBank/DDBJ whole genome shotgun (WGS) entry which is preliminary data.</text>
</comment>
<dbReference type="InterPro" id="IPR051532">
    <property type="entry name" value="Ester_Hydrolysis_Enzymes"/>
</dbReference>
<dbReference type="GO" id="GO:0004622">
    <property type="term" value="F:phosphatidylcholine lysophospholipase activity"/>
    <property type="evidence" value="ECO:0007669"/>
    <property type="project" value="TreeGrafter"/>
</dbReference>
<dbReference type="Gene3D" id="3.40.50.1110">
    <property type="entry name" value="SGNH hydrolase"/>
    <property type="match status" value="1"/>
</dbReference>
<dbReference type="InterPro" id="IPR036514">
    <property type="entry name" value="SGNH_hydro_sf"/>
</dbReference>
<dbReference type="CDD" id="cd01834">
    <property type="entry name" value="SGNH_hydrolase_like_2"/>
    <property type="match status" value="1"/>
</dbReference>
<dbReference type="SUPFAM" id="SSF52266">
    <property type="entry name" value="SGNH hydrolase"/>
    <property type="match status" value="1"/>
</dbReference>
<dbReference type="PANTHER" id="PTHR30383">
    <property type="entry name" value="THIOESTERASE 1/PROTEASE 1/LYSOPHOSPHOLIPASE L1"/>
    <property type="match status" value="1"/>
</dbReference>
<dbReference type="InterPro" id="IPR013830">
    <property type="entry name" value="SGNH_hydro"/>
</dbReference>